<evidence type="ECO:0000259" key="2">
    <source>
        <dbReference type="Pfam" id="PF17921"/>
    </source>
</evidence>
<dbReference type="InterPro" id="IPR041588">
    <property type="entry name" value="Integrase_H2C2"/>
</dbReference>
<accession>A0A0A9XLA2</accession>
<dbReference type="Gene3D" id="1.10.340.70">
    <property type="match status" value="1"/>
</dbReference>
<dbReference type="EMBL" id="GBHO01022102">
    <property type="protein sequence ID" value="JAG21502.1"/>
    <property type="molecule type" value="Transcribed_RNA"/>
</dbReference>
<dbReference type="EC" id="2.7.7.49" evidence="1"/>
<feature type="non-terminal residue" evidence="3">
    <location>
        <position position="1"/>
    </location>
</feature>
<reference evidence="3" key="1">
    <citation type="journal article" date="2014" name="PLoS ONE">
        <title>Transcriptome-Based Identification of ABC Transporters in the Western Tarnished Plant Bug Lygus hesperus.</title>
        <authorList>
            <person name="Hull J.J."/>
            <person name="Chaney K."/>
            <person name="Geib S.M."/>
            <person name="Fabrick J.A."/>
            <person name="Brent C.S."/>
            <person name="Walsh D."/>
            <person name="Lavine L.C."/>
        </authorList>
    </citation>
    <scope>NUCLEOTIDE SEQUENCE</scope>
</reference>
<organism evidence="3">
    <name type="scientific">Lygus hesperus</name>
    <name type="common">Western plant bug</name>
    <dbReference type="NCBI Taxonomy" id="30085"/>
    <lineage>
        <taxon>Eukaryota</taxon>
        <taxon>Metazoa</taxon>
        <taxon>Ecdysozoa</taxon>
        <taxon>Arthropoda</taxon>
        <taxon>Hexapoda</taxon>
        <taxon>Insecta</taxon>
        <taxon>Pterygota</taxon>
        <taxon>Neoptera</taxon>
        <taxon>Paraneoptera</taxon>
        <taxon>Hemiptera</taxon>
        <taxon>Heteroptera</taxon>
        <taxon>Panheteroptera</taxon>
        <taxon>Cimicomorpha</taxon>
        <taxon>Miridae</taxon>
        <taxon>Mirini</taxon>
        <taxon>Lygus</taxon>
    </lineage>
</organism>
<name>A0A0A9XLA2_LYGHE</name>
<protein>
    <recommendedName>
        <fullName evidence="1">RNA-directed DNA polymerase</fullName>
        <ecNumber evidence="1">2.7.7.49</ecNumber>
    </recommendedName>
</protein>
<dbReference type="AlphaFoldDB" id="A0A0A9XLA2"/>
<reference evidence="3" key="2">
    <citation type="submission" date="2014-07" db="EMBL/GenBank/DDBJ databases">
        <authorList>
            <person name="Hull J."/>
        </authorList>
    </citation>
    <scope>NUCLEOTIDE SEQUENCE</scope>
</reference>
<dbReference type="PANTHER" id="PTHR37984:SF11">
    <property type="entry name" value="INTEGRASE CATALYTIC DOMAIN-CONTAINING PROTEIN"/>
    <property type="match status" value="1"/>
</dbReference>
<feature type="domain" description="Integrase zinc-binding" evidence="2">
    <location>
        <begin position="35"/>
        <end position="87"/>
    </location>
</feature>
<dbReference type="InterPro" id="IPR050951">
    <property type="entry name" value="Retrovirus_Pol_polyprotein"/>
</dbReference>
<gene>
    <name evidence="3" type="primary">K02A2.6_0</name>
    <name evidence="3" type="ORF">CM83_105633</name>
</gene>
<evidence type="ECO:0000256" key="1">
    <source>
        <dbReference type="ARBA" id="ARBA00012493"/>
    </source>
</evidence>
<proteinExistence type="predicted"/>
<dbReference type="GO" id="GO:0003964">
    <property type="term" value="F:RNA-directed DNA polymerase activity"/>
    <property type="evidence" value="ECO:0007669"/>
    <property type="project" value="UniProtKB-EC"/>
</dbReference>
<sequence>KWDDADLSGFKVVRNELAVTSEDIIMRGCRIVIPWSLQQVVENLAHRGHQGITKSKELLRSKVWFPKMDAQVEAAVQKCIACQANSSRTRRDPIKPTPIPTCAWENLSMDFSGP</sequence>
<evidence type="ECO:0000313" key="3">
    <source>
        <dbReference type="EMBL" id="JAG21502.1"/>
    </source>
</evidence>
<dbReference type="FunFam" id="1.10.340.70:FF:000003">
    <property type="entry name" value="Protein CBG25708"/>
    <property type="match status" value="1"/>
</dbReference>
<dbReference type="PANTHER" id="PTHR37984">
    <property type="entry name" value="PROTEIN CBG26694"/>
    <property type="match status" value="1"/>
</dbReference>
<dbReference type="Pfam" id="PF17921">
    <property type="entry name" value="Integrase_H2C2"/>
    <property type="match status" value="1"/>
</dbReference>